<feature type="compositionally biased region" description="Basic and acidic residues" evidence="1">
    <location>
        <begin position="62"/>
        <end position="71"/>
    </location>
</feature>
<feature type="region of interest" description="Disordered" evidence="1">
    <location>
        <begin position="51"/>
        <end position="71"/>
    </location>
</feature>
<evidence type="ECO:0000313" key="2">
    <source>
        <dbReference type="EMBL" id="MFD1044904.1"/>
    </source>
</evidence>
<dbReference type="InterPro" id="IPR016162">
    <property type="entry name" value="Ald_DH_N"/>
</dbReference>
<dbReference type="Gene3D" id="3.40.605.10">
    <property type="entry name" value="Aldehyde Dehydrogenase, Chain A, domain 1"/>
    <property type="match status" value="1"/>
</dbReference>
<sequence length="71" mass="7760">TGIALAWAMQHGGPWPATTNTIHTSIGVPGIYRWLAPVAYQTWPDELLPPELQDANPLGITRRRDGVLGKD</sequence>
<evidence type="ECO:0000256" key="1">
    <source>
        <dbReference type="SAM" id="MobiDB-lite"/>
    </source>
</evidence>
<keyword evidence="3" id="KW-1185">Reference proteome</keyword>
<organism evidence="2 3">
    <name type="scientific">Kibdelosporangium lantanae</name>
    <dbReference type="NCBI Taxonomy" id="1497396"/>
    <lineage>
        <taxon>Bacteria</taxon>
        <taxon>Bacillati</taxon>
        <taxon>Actinomycetota</taxon>
        <taxon>Actinomycetes</taxon>
        <taxon>Pseudonocardiales</taxon>
        <taxon>Pseudonocardiaceae</taxon>
        <taxon>Kibdelosporangium</taxon>
    </lineage>
</organism>
<dbReference type="EMBL" id="JBHTIS010000155">
    <property type="protein sequence ID" value="MFD1044904.1"/>
    <property type="molecule type" value="Genomic_DNA"/>
</dbReference>
<protein>
    <submittedName>
        <fullName evidence="2">Aldehyde dehydrogenase (NADP(+))</fullName>
    </submittedName>
</protein>
<dbReference type="Proteomes" id="UP001597045">
    <property type="component" value="Unassembled WGS sequence"/>
</dbReference>
<comment type="caution">
    <text evidence="2">The sequence shown here is derived from an EMBL/GenBank/DDBJ whole genome shotgun (WGS) entry which is preliminary data.</text>
</comment>
<feature type="non-terminal residue" evidence="2">
    <location>
        <position position="1"/>
    </location>
</feature>
<proteinExistence type="predicted"/>
<reference evidence="3" key="1">
    <citation type="journal article" date="2019" name="Int. J. Syst. Evol. Microbiol.">
        <title>The Global Catalogue of Microorganisms (GCM) 10K type strain sequencing project: providing services to taxonomists for standard genome sequencing and annotation.</title>
        <authorList>
            <consortium name="The Broad Institute Genomics Platform"/>
            <consortium name="The Broad Institute Genome Sequencing Center for Infectious Disease"/>
            <person name="Wu L."/>
            <person name="Ma J."/>
        </authorList>
    </citation>
    <scope>NUCLEOTIDE SEQUENCE [LARGE SCALE GENOMIC DNA]</scope>
    <source>
        <strain evidence="3">JCM 31486</strain>
    </source>
</reference>
<gene>
    <name evidence="2" type="ORF">ACFQ1S_04470</name>
</gene>
<accession>A0ABW3M6F7</accession>
<evidence type="ECO:0000313" key="3">
    <source>
        <dbReference type="Proteomes" id="UP001597045"/>
    </source>
</evidence>
<name>A0ABW3M6F7_9PSEU</name>